<feature type="signal peptide" evidence="2">
    <location>
        <begin position="1"/>
        <end position="23"/>
    </location>
</feature>
<evidence type="ECO:0000256" key="1">
    <source>
        <dbReference type="SAM" id="MobiDB-lite"/>
    </source>
</evidence>
<dbReference type="AlphaFoldDB" id="A0A7H2S2B3"/>
<keyword evidence="2" id="KW-0732">Signal</keyword>
<feature type="chain" id="PRO_5043624532" evidence="2">
    <location>
        <begin position="24"/>
        <end position="133"/>
    </location>
</feature>
<feature type="region of interest" description="Disordered" evidence="1">
    <location>
        <begin position="22"/>
        <end position="54"/>
    </location>
</feature>
<dbReference type="Proteomes" id="UP000516666">
    <property type="component" value="Chromosome"/>
</dbReference>
<protein>
    <submittedName>
        <fullName evidence="3">RcnB family protein</fullName>
    </submittedName>
</protein>
<accession>A0A7H2S2B3</accession>
<sequence>MKKLFTTLTLCITVLTTSMASFADPPFDRGHGPKGGPHGEWNDRGHKFDRDNDDDRFRDERRMREERGFERLKQHRWQPGYVMPQHYRGNGYKVDYRDSNLPKPDRNQQWYKINNDYILVDTDSNSIVSIRGL</sequence>
<evidence type="ECO:0000313" key="3">
    <source>
        <dbReference type="EMBL" id="QNX72377.1"/>
    </source>
</evidence>
<dbReference type="Gene3D" id="3.10.450.160">
    <property type="entry name" value="inner membrane protein cigr"/>
    <property type="match status" value="1"/>
</dbReference>
<dbReference type="RefSeq" id="WP_019457897.1">
    <property type="nucleotide sequence ID" value="NZ_CP061550.1"/>
</dbReference>
<dbReference type="EMBL" id="CP061646">
    <property type="protein sequence ID" value="QNX72377.1"/>
    <property type="molecule type" value="Genomic_DNA"/>
</dbReference>
<evidence type="ECO:0000256" key="2">
    <source>
        <dbReference type="SAM" id="SignalP"/>
    </source>
</evidence>
<reference evidence="3 4" key="2">
    <citation type="submission" date="2020-09" db="EMBL/GenBank/DDBJ databases">
        <authorList>
            <person name="Chen F.-J."/>
            <person name="Lee Y.-T."/>
        </authorList>
    </citation>
    <scope>NUCLEOTIDE SEQUENCE [LARGE SCALE GENOMIC DNA]</scope>
    <source>
        <strain evidence="3 4">AS39</strain>
    </source>
</reference>
<dbReference type="Pfam" id="PF11776">
    <property type="entry name" value="RcnB"/>
    <property type="match status" value="1"/>
</dbReference>
<evidence type="ECO:0000313" key="4">
    <source>
        <dbReference type="Proteomes" id="UP000516666"/>
    </source>
</evidence>
<reference evidence="4" key="1">
    <citation type="submission" date="2020-09" db="EMBL/GenBank/DDBJ databases">
        <title>Clinical and molecular characterization of Acinetobacter seifertii in Taiwan.</title>
        <authorList>
            <person name="Li L.-H."/>
            <person name="Yang Y.-S."/>
            <person name="Sun J.-R."/>
            <person name="Huang T.-W."/>
            <person name="Huang W.-C."/>
            <person name="Wang Y.-C."/>
            <person name="Kuo T.-H."/>
            <person name="Kuo S.-C."/>
            <person name="Chen T.-L."/>
        </authorList>
    </citation>
    <scope>NUCLEOTIDE SEQUENCE [LARGE SCALE GENOMIC DNA]</scope>
    <source>
        <strain evidence="4">AS39</strain>
    </source>
</reference>
<name>A0A7H2S2B3_9GAMM</name>
<dbReference type="InterPro" id="IPR024572">
    <property type="entry name" value="RcnB"/>
</dbReference>
<feature type="compositionally biased region" description="Basic and acidic residues" evidence="1">
    <location>
        <begin position="40"/>
        <end position="54"/>
    </location>
</feature>
<proteinExistence type="predicted"/>
<gene>
    <name evidence="3" type="ORF">IC776_00185</name>
</gene>
<organism evidence="3 4">
    <name type="scientific">Acinetobacter seifertii</name>
    <dbReference type="NCBI Taxonomy" id="1530123"/>
    <lineage>
        <taxon>Bacteria</taxon>
        <taxon>Pseudomonadati</taxon>
        <taxon>Pseudomonadota</taxon>
        <taxon>Gammaproteobacteria</taxon>
        <taxon>Moraxellales</taxon>
        <taxon>Moraxellaceae</taxon>
        <taxon>Acinetobacter</taxon>
        <taxon>Acinetobacter calcoaceticus/baumannii complex</taxon>
    </lineage>
</organism>